<evidence type="ECO:0000256" key="7">
    <source>
        <dbReference type="SAM" id="SignalP"/>
    </source>
</evidence>
<feature type="chain" id="PRO_5037770778" description="peptidylprolyl isomerase" evidence="7">
    <location>
        <begin position="21"/>
        <end position="186"/>
    </location>
</feature>
<accession>A0A913ZKL2</accession>
<name>A0A913ZKL2_PATMI</name>
<evidence type="ECO:0000256" key="2">
    <source>
        <dbReference type="ARBA" id="ARBA00013194"/>
    </source>
</evidence>
<evidence type="ECO:0000256" key="3">
    <source>
        <dbReference type="ARBA" id="ARBA00023110"/>
    </source>
</evidence>
<feature type="domain" description="PPIase FKBP-type" evidence="8">
    <location>
        <begin position="44"/>
        <end position="134"/>
    </location>
</feature>
<proteinExistence type="predicted"/>
<dbReference type="InterPro" id="IPR046357">
    <property type="entry name" value="PPIase_dom_sf"/>
</dbReference>
<keyword evidence="6" id="KW-1133">Transmembrane helix</keyword>
<dbReference type="SUPFAM" id="SSF54534">
    <property type="entry name" value="FKBP-like"/>
    <property type="match status" value="1"/>
</dbReference>
<keyword evidence="3 5" id="KW-0697">Rotamase</keyword>
<protein>
    <recommendedName>
        <fullName evidence="2 5">peptidylprolyl isomerase</fullName>
        <ecNumber evidence="2 5">5.2.1.8</ecNumber>
    </recommendedName>
</protein>
<dbReference type="OMA" id="VFTCGLA"/>
<dbReference type="RefSeq" id="XP_038051586.1">
    <property type="nucleotide sequence ID" value="XM_038195658.1"/>
</dbReference>
<dbReference type="InterPro" id="IPR044609">
    <property type="entry name" value="FKBP2/11"/>
</dbReference>
<feature type="transmembrane region" description="Helical" evidence="6">
    <location>
        <begin position="144"/>
        <end position="164"/>
    </location>
</feature>
<evidence type="ECO:0000256" key="4">
    <source>
        <dbReference type="ARBA" id="ARBA00023235"/>
    </source>
</evidence>
<dbReference type="FunFam" id="3.10.50.40:FF:000006">
    <property type="entry name" value="Peptidyl-prolyl cis-trans isomerase"/>
    <property type="match status" value="1"/>
</dbReference>
<organism evidence="9 10">
    <name type="scientific">Patiria miniata</name>
    <name type="common">Bat star</name>
    <name type="synonym">Asterina miniata</name>
    <dbReference type="NCBI Taxonomy" id="46514"/>
    <lineage>
        <taxon>Eukaryota</taxon>
        <taxon>Metazoa</taxon>
        <taxon>Echinodermata</taxon>
        <taxon>Eleutherozoa</taxon>
        <taxon>Asterozoa</taxon>
        <taxon>Asteroidea</taxon>
        <taxon>Valvatacea</taxon>
        <taxon>Valvatida</taxon>
        <taxon>Asterinidae</taxon>
        <taxon>Patiria</taxon>
    </lineage>
</organism>
<dbReference type="Proteomes" id="UP000887568">
    <property type="component" value="Unplaced"/>
</dbReference>
<dbReference type="AlphaFoldDB" id="A0A913ZKL2"/>
<reference evidence="9" key="1">
    <citation type="submission" date="2022-11" db="UniProtKB">
        <authorList>
            <consortium name="EnsemblMetazoa"/>
        </authorList>
    </citation>
    <scope>IDENTIFICATION</scope>
</reference>
<keyword evidence="7" id="KW-0732">Signal</keyword>
<dbReference type="GO" id="GO:0003755">
    <property type="term" value="F:peptidyl-prolyl cis-trans isomerase activity"/>
    <property type="evidence" value="ECO:0007669"/>
    <property type="project" value="UniProtKB-KW"/>
</dbReference>
<comment type="catalytic activity">
    <reaction evidence="1 5">
        <text>[protein]-peptidylproline (omega=180) = [protein]-peptidylproline (omega=0)</text>
        <dbReference type="Rhea" id="RHEA:16237"/>
        <dbReference type="Rhea" id="RHEA-COMP:10747"/>
        <dbReference type="Rhea" id="RHEA-COMP:10748"/>
        <dbReference type="ChEBI" id="CHEBI:83833"/>
        <dbReference type="ChEBI" id="CHEBI:83834"/>
        <dbReference type="EC" id="5.2.1.8"/>
    </reaction>
</comment>
<sequence length="186" mass="20447">MGRFLAFVLLAVVCGAFVNAKKKGMLEIVTLHLPEECSAKAEVGDEVAVHYVGKLESGMVFDMSKLPDNSREPIRFQLGKNNVIKGWEEGVKGMCLGEHRKLVIPPHLGYGKQAQGSIPPDSTLIFTVELVELNKPSIFESLSLSTPFIIGPAIVVLIGLYLCWKASAISTQQAKVKREQKQKKKK</sequence>
<dbReference type="EnsemblMetazoa" id="XM_038195658.1">
    <property type="protein sequence ID" value="XP_038051586.1"/>
    <property type="gene ID" value="LOC119724556"/>
</dbReference>
<evidence type="ECO:0000256" key="5">
    <source>
        <dbReference type="PROSITE-ProRule" id="PRU00277"/>
    </source>
</evidence>
<dbReference type="PROSITE" id="PS50059">
    <property type="entry name" value="FKBP_PPIASE"/>
    <property type="match status" value="1"/>
</dbReference>
<feature type="signal peptide" evidence="7">
    <location>
        <begin position="1"/>
        <end position="20"/>
    </location>
</feature>
<evidence type="ECO:0000259" key="8">
    <source>
        <dbReference type="PROSITE" id="PS50059"/>
    </source>
</evidence>
<evidence type="ECO:0000313" key="9">
    <source>
        <dbReference type="EnsemblMetazoa" id="XP_038051586.1"/>
    </source>
</evidence>
<dbReference type="GeneID" id="119724556"/>
<evidence type="ECO:0000256" key="1">
    <source>
        <dbReference type="ARBA" id="ARBA00000971"/>
    </source>
</evidence>
<keyword evidence="10" id="KW-1185">Reference proteome</keyword>
<dbReference type="Gene3D" id="3.10.50.40">
    <property type="match status" value="1"/>
</dbReference>
<dbReference type="Pfam" id="PF00254">
    <property type="entry name" value="FKBP_C"/>
    <property type="match status" value="1"/>
</dbReference>
<dbReference type="InterPro" id="IPR001179">
    <property type="entry name" value="PPIase_FKBP_dom"/>
</dbReference>
<dbReference type="PANTHER" id="PTHR45779">
    <property type="entry name" value="PEPTIDYLPROLYL ISOMERASE"/>
    <property type="match status" value="1"/>
</dbReference>
<dbReference type="OrthoDB" id="77911at2759"/>
<keyword evidence="6" id="KW-0472">Membrane</keyword>
<dbReference type="EC" id="5.2.1.8" evidence="2 5"/>
<keyword evidence="6" id="KW-0812">Transmembrane</keyword>
<keyword evidence="4 5" id="KW-0413">Isomerase</keyword>
<evidence type="ECO:0000256" key="6">
    <source>
        <dbReference type="SAM" id="Phobius"/>
    </source>
</evidence>
<dbReference type="GO" id="GO:0005783">
    <property type="term" value="C:endoplasmic reticulum"/>
    <property type="evidence" value="ECO:0007669"/>
    <property type="project" value="TreeGrafter"/>
</dbReference>
<dbReference type="PANTHER" id="PTHR45779:SF5">
    <property type="entry name" value="PEPTIDYLPROLYL ISOMERASE"/>
    <property type="match status" value="1"/>
</dbReference>
<evidence type="ECO:0000313" key="10">
    <source>
        <dbReference type="Proteomes" id="UP000887568"/>
    </source>
</evidence>